<dbReference type="Proteomes" id="UP000078272">
    <property type="component" value="Unassembled WGS sequence"/>
</dbReference>
<dbReference type="Pfam" id="PF02594">
    <property type="entry name" value="DUF167"/>
    <property type="match status" value="1"/>
</dbReference>
<organism evidence="3 4">
    <name type="scientific">Aureimonas ureilytica</name>
    <dbReference type="NCBI Taxonomy" id="401562"/>
    <lineage>
        <taxon>Bacteria</taxon>
        <taxon>Pseudomonadati</taxon>
        <taxon>Pseudomonadota</taxon>
        <taxon>Alphaproteobacteria</taxon>
        <taxon>Hyphomicrobiales</taxon>
        <taxon>Aurantimonadaceae</taxon>
        <taxon>Aureimonas</taxon>
    </lineage>
</organism>
<dbReference type="PATRIC" id="fig|401562.3.peg.4406"/>
<name>A0A175R5N5_9HYPH</name>
<protein>
    <recommendedName>
        <fullName evidence="2">UPF0235 protein NS226_19925</fullName>
    </recommendedName>
</protein>
<dbReference type="SMART" id="SM01152">
    <property type="entry name" value="DUF167"/>
    <property type="match status" value="1"/>
</dbReference>
<dbReference type="SUPFAM" id="SSF69786">
    <property type="entry name" value="YggU-like"/>
    <property type="match status" value="1"/>
</dbReference>
<evidence type="ECO:0000256" key="1">
    <source>
        <dbReference type="ARBA" id="ARBA00010364"/>
    </source>
</evidence>
<sequence length="98" mass="10503">MLLSVRLTPRASSDRIDRIEASPEGWRIEARVRAVPEKGLANEALIRVIADGLGVPKSSLSIASGSKGREKLLRFEGDEASLNEALRAHPLAASSQDA</sequence>
<dbReference type="Gene3D" id="3.30.1200.10">
    <property type="entry name" value="YggU-like"/>
    <property type="match status" value="1"/>
</dbReference>
<dbReference type="RefSeq" id="WP_058636446.1">
    <property type="nucleotide sequence ID" value="NZ_LDPZ01000060.1"/>
</dbReference>
<proteinExistence type="inferred from homology"/>
<evidence type="ECO:0000313" key="3">
    <source>
        <dbReference type="EMBL" id="KTQ85384.1"/>
    </source>
</evidence>
<dbReference type="NCBIfam" id="TIGR00251">
    <property type="entry name" value="DUF167 family protein"/>
    <property type="match status" value="1"/>
</dbReference>
<accession>A0A175R5N5</accession>
<dbReference type="HAMAP" id="MF_00634">
    <property type="entry name" value="UPF0235"/>
    <property type="match status" value="1"/>
</dbReference>
<reference evidence="3 4" key="1">
    <citation type="journal article" date="2016" name="Front. Microbiol.">
        <title>Genomic Resource of Rice Seed Associated Bacteria.</title>
        <authorList>
            <person name="Midha S."/>
            <person name="Bansal K."/>
            <person name="Sharma S."/>
            <person name="Kumar N."/>
            <person name="Patil P.P."/>
            <person name="Chaudhry V."/>
            <person name="Patil P.B."/>
        </authorList>
    </citation>
    <scope>NUCLEOTIDE SEQUENCE [LARGE SCALE GENOMIC DNA]</scope>
    <source>
        <strain evidence="3 4">NS226</strain>
    </source>
</reference>
<evidence type="ECO:0000256" key="2">
    <source>
        <dbReference type="HAMAP-Rule" id="MF_00634"/>
    </source>
</evidence>
<dbReference type="InterPro" id="IPR036591">
    <property type="entry name" value="YggU-like_sf"/>
</dbReference>
<dbReference type="OrthoDB" id="9801972at2"/>
<gene>
    <name evidence="3" type="ORF">NS226_19925</name>
</gene>
<comment type="caution">
    <text evidence="3">The sequence shown here is derived from an EMBL/GenBank/DDBJ whole genome shotgun (WGS) entry which is preliminary data.</text>
</comment>
<evidence type="ECO:0000313" key="4">
    <source>
        <dbReference type="Proteomes" id="UP000078272"/>
    </source>
</evidence>
<dbReference type="InterPro" id="IPR003746">
    <property type="entry name" value="DUF167"/>
</dbReference>
<dbReference type="EMBL" id="LDPZ01000060">
    <property type="protein sequence ID" value="KTQ85384.1"/>
    <property type="molecule type" value="Genomic_DNA"/>
</dbReference>
<comment type="similarity">
    <text evidence="1 2">Belongs to the UPF0235 family.</text>
</comment>
<dbReference type="AlphaFoldDB" id="A0A175R5N5"/>